<evidence type="ECO:0000313" key="1">
    <source>
        <dbReference type="EMBL" id="WAA11893.1"/>
    </source>
</evidence>
<dbReference type="PANTHER" id="PTHR39179">
    <property type="entry name" value="SPORE COAT PROTEIN I"/>
    <property type="match status" value="1"/>
</dbReference>
<dbReference type="RefSeq" id="WP_275420018.1">
    <property type="nucleotide sequence ID" value="NZ_CP106877.1"/>
</dbReference>
<dbReference type="Gene3D" id="3.90.1200.10">
    <property type="match status" value="1"/>
</dbReference>
<dbReference type="KEGG" id="fhl:OE105_09890"/>
<proteinExistence type="predicted"/>
<dbReference type="InterPro" id="IPR047175">
    <property type="entry name" value="CotS-like"/>
</dbReference>
<dbReference type="PANTHER" id="PTHR39179:SF2">
    <property type="entry name" value="ENDOSPORE COAT-ASSOCIATED PROTEIN YUTH"/>
    <property type="match status" value="1"/>
</dbReference>
<protein>
    <submittedName>
        <fullName evidence="1">Spore coat protein YutH</fullName>
    </submittedName>
</protein>
<dbReference type="Proteomes" id="UP001164726">
    <property type="component" value="Chromosome"/>
</dbReference>
<gene>
    <name evidence="1" type="primary">yutH</name>
    <name evidence="1" type="ORF">OE105_09890</name>
</gene>
<accession>A0A9E8LY42</accession>
<dbReference type="EMBL" id="CP106877">
    <property type="protein sequence ID" value="WAA11893.1"/>
    <property type="molecule type" value="Genomic_DNA"/>
</dbReference>
<evidence type="ECO:0000313" key="2">
    <source>
        <dbReference type="Proteomes" id="UP001164726"/>
    </source>
</evidence>
<organism evidence="1 2">
    <name type="scientific">Fervidibacillus halotolerans</name>
    <dbReference type="NCBI Taxonomy" id="2980027"/>
    <lineage>
        <taxon>Bacteria</taxon>
        <taxon>Bacillati</taxon>
        <taxon>Bacillota</taxon>
        <taxon>Bacilli</taxon>
        <taxon>Bacillales</taxon>
        <taxon>Bacillaceae</taxon>
        <taxon>Fervidibacillus</taxon>
    </lineage>
</organism>
<dbReference type="NCBIfam" id="TIGR02905">
    <property type="entry name" value="spore_yutH"/>
    <property type="match status" value="1"/>
</dbReference>
<keyword evidence="1" id="KW-0946">Virion</keyword>
<dbReference type="InterPro" id="IPR014254">
    <property type="entry name" value="Spore_coat_YutH"/>
</dbReference>
<dbReference type="AlphaFoldDB" id="A0A9E8LY42"/>
<dbReference type="GO" id="GO:0042601">
    <property type="term" value="C:endospore-forming forespore"/>
    <property type="evidence" value="ECO:0007669"/>
    <property type="project" value="TreeGrafter"/>
</dbReference>
<keyword evidence="2" id="KW-1185">Reference proteome</keyword>
<dbReference type="InterPro" id="IPR011009">
    <property type="entry name" value="Kinase-like_dom_sf"/>
</dbReference>
<sequence>MTRQFLQNEYGLNVGKAISINGYKAFHDGRNMYVLFPVLESQQEEIVERFSMVHHMHLMREKYVPFFQLTKRNTYISHSGDQFFVLLRLEEIGNKRNLHIGTELAQFHLRGMSMAYPIRHLNRLGKWKELWEARLQQLETLWRDKLNKRPKKPFEKSFIESFPYYSGFIENAIQYFVDASIDDHPNRFDRGTITHERFTFETWSVPFHWKNPFDWVIDHPSRDLAEWVRYQFFYNFEPYQVDLRSFFMNYQSVVPLSTFSWRLLISRLLFPIHFIECVEMYFSTKSEVVKGMMEHRLKRMLEKTGDYERFLVELFEIAKFQLKSDDLIVLDWLKGR</sequence>
<keyword evidence="1" id="KW-0167">Capsid protein</keyword>
<name>A0A9E8LY42_9BACI</name>
<reference evidence="1" key="1">
    <citation type="submission" date="2022-09" db="EMBL/GenBank/DDBJ databases">
        <title>Complete Genomes of Fervidibacillus albus and Fervidibacillus halotolerans isolated from tidal flat sediments.</title>
        <authorList>
            <person name="Kwon K.K."/>
            <person name="Yang S.-H."/>
            <person name="Park M.J."/>
            <person name="Oh H.-M."/>
        </authorList>
    </citation>
    <scope>NUCLEOTIDE SEQUENCE</scope>
    <source>
        <strain evidence="1">MEBiC13594</strain>
    </source>
</reference>
<dbReference type="SUPFAM" id="SSF56112">
    <property type="entry name" value="Protein kinase-like (PK-like)"/>
    <property type="match status" value="1"/>
</dbReference>